<dbReference type="Proteomes" id="UP000070376">
    <property type="component" value="Unassembled WGS sequence"/>
</dbReference>
<dbReference type="GO" id="GO:0004803">
    <property type="term" value="F:transposase activity"/>
    <property type="evidence" value="ECO:0007669"/>
    <property type="project" value="InterPro"/>
</dbReference>
<evidence type="ECO:0008006" key="5">
    <source>
        <dbReference type="Google" id="ProtNLM"/>
    </source>
</evidence>
<dbReference type="GO" id="GO:0006313">
    <property type="term" value="P:DNA transposition"/>
    <property type="evidence" value="ECO:0007669"/>
    <property type="project" value="InterPro"/>
</dbReference>
<feature type="domain" description="Transposase IS701-like DDE" evidence="2">
    <location>
        <begin position="93"/>
        <end position="255"/>
    </location>
</feature>
<comment type="caution">
    <text evidence="3">The sequence shown here is derived from an EMBL/GenBank/DDBJ whole genome shotgun (WGS) entry which is preliminary data.</text>
</comment>
<dbReference type="AlphaFoldDB" id="A0A133KFX6"/>
<dbReference type="Pfam" id="PF01609">
    <property type="entry name" value="DDE_Tnp_1"/>
    <property type="match status" value="1"/>
</dbReference>
<dbReference type="InterPro" id="IPR002559">
    <property type="entry name" value="Transposase_11"/>
</dbReference>
<evidence type="ECO:0000259" key="2">
    <source>
        <dbReference type="Pfam" id="PF13546"/>
    </source>
</evidence>
<dbReference type="SUPFAM" id="SSF53098">
    <property type="entry name" value="Ribonuclease H-like"/>
    <property type="match status" value="1"/>
</dbReference>
<dbReference type="GO" id="GO:0003677">
    <property type="term" value="F:DNA binding"/>
    <property type="evidence" value="ECO:0007669"/>
    <property type="project" value="InterPro"/>
</dbReference>
<evidence type="ECO:0000259" key="1">
    <source>
        <dbReference type="Pfam" id="PF01609"/>
    </source>
</evidence>
<accession>A0A133KFX6</accession>
<proteinExistence type="predicted"/>
<dbReference type="InterPro" id="IPR012337">
    <property type="entry name" value="RNaseH-like_sf"/>
</dbReference>
<protein>
    <recommendedName>
        <fullName evidence="5">Transposase</fullName>
    </recommendedName>
</protein>
<organism evidence="3 4">
    <name type="scientific">Heyndrickxia coagulans</name>
    <name type="common">Weizmannia coagulans</name>
    <dbReference type="NCBI Taxonomy" id="1398"/>
    <lineage>
        <taxon>Bacteria</taxon>
        <taxon>Bacillati</taxon>
        <taxon>Bacillota</taxon>
        <taxon>Bacilli</taxon>
        <taxon>Bacillales</taxon>
        <taxon>Bacillaceae</taxon>
        <taxon>Heyndrickxia</taxon>
    </lineage>
</organism>
<reference evidence="4" key="1">
    <citation type="submission" date="2016-01" db="EMBL/GenBank/DDBJ databases">
        <authorList>
            <person name="Mitreva M."/>
            <person name="Pepin K.H."/>
            <person name="Mihindukulasuriya K.A."/>
            <person name="Fulton R."/>
            <person name="Fronick C."/>
            <person name="O'Laughlin M."/>
            <person name="Miner T."/>
            <person name="Herter B."/>
            <person name="Rosa B.A."/>
            <person name="Cordes M."/>
            <person name="Tomlinson C."/>
            <person name="Wollam A."/>
            <person name="Palsikar V.B."/>
            <person name="Mardis E.R."/>
            <person name="Wilson R.K."/>
        </authorList>
    </citation>
    <scope>NUCLEOTIDE SEQUENCE [LARGE SCALE GENOMIC DNA]</scope>
    <source>
        <strain evidence="4">GED7749B</strain>
    </source>
</reference>
<sequence length="467" mass="54494">MSFMATILPDLNQKENIYSETTRFFKQAKLGVFLHRSNIHKVKGVSALSIIRFVFSLVLHGMSFSRALKSDRIPKDFRKDVVYDLLKNPTYNWRKLLVLVSTYLIEKFIRPLTSERRDCVLIFDDSAFYRNRSKCVELLARAKDHAHHVYFKGFRMLTLGWSDGATFLPLAFSHLSSPKAKNRFQEMDSSIDKRTVGYKRRKEAIQKTTETMFNLLNAVDPEKLGAKAVLFDSWFAFPSTIAKIVRNYSLDVVCMLKDLPRVSYHYEGQSYRLSQLYKMVRKKRGRAKILASIVVGLGHNDEYGQEIQARIVFVRDRNRSKKWLALLTTNMNHTDEDVVRIYGKRWDIECFFKVTKSYLKLGKEFQCQSYDSMFAHTTIVFLRYLMLSLRAREEEDPRTLGQLFYMYCEEIDDIQFAEALLTIIEALGQTLAESFLLTDEKIQDFLDCFINKLPSFLQKPLLKSEAA</sequence>
<dbReference type="PATRIC" id="fig|1398.22.peg.3000"/>
<feature type="domain" description="Transposase IS4-like" evidence="1">
    <location>
        <begin position="292"/>
        <end position="385"/>
    </location>
</feature>
<dbReference type="InterPro" id="IPR038721">
    <property type="entry name" value="IS701-like_DDE_dom"/>
</dbReference>
<gene>
    <name evidence="3" type="ORF">HMPREF3213_02993</name>
</gene>
<evidence type="ECO:0000313" key="4">
    <source>
        <dbReference type="Proteomes" id="UP000070376"/>
    </source>
</evidence>
<name>A0A133KFX6_HEYCO</name>
<dbReference type="EMBL" id="LRPN01000143">
    <property type="protein sequence ID" value="KWZ78430.1"/>
    <property type="molecule type" value="Genomic_DNA"/>
</dbReference>
<dbReference type="Pfam" id="PF13546">
    <property type="entry name" value="DDE_5"/>
    <property type="match status" value="1"/>
</dbReference>
<evidence type="ECO:0000313" key="3">
    <source>
        <dbReference type="EMBL" id="KWZ78430.1"/>
    </source>
</evidence>
<dbReference type="Gene3D" id="3.90.350.10">
    <property type="entry name" value="Transposase Inhibitor Protein From Tn5, Chain A, domain 1"/>
    <property type="match status" value="1"/>
</dbReference>